<dbReference type="InterPro" id="IPR031165">
    <property type="entry name" value="GNAT_YJDJ"/>
</dbReference>
<dbReference type="Proteomes" id="UP001486207">
    <property type="component" value="Unassembled WGS sequence"/>
</dbReference>
<evidence type="ECO:0000259" key="1">
    <source>
        <dbReference type="PROSITE" id="PS51729"/>
    </source>
</evidence>
<dbReference type="SUPFAM" id="SSF55729">
    <property type="entry name" value="Acyl-CoA N-acyltransferases (Nat)"/>
    <property type="match status" value="1"/>
</dbReference>
<dbReference type="EMBL" id="JBEPFB010000039">
    <property type="protein sequence ID" value="MER7379811.1"/>
    <property type="molecule type" value="Genomic_DNA"/>
</dbReference>
<dbReference type="PROSITE" id="PS51729">
    <property type="entry name" value="GNAT_YJDJ"/>
    <property type="match status" value="1"/>
</dbReference>
<dbReference type="CDD" id="cd04301">
    <property type="entry name" value="NAT_SF"/>
    <property type="match status" value="1"/>
</dbReference>
<name>A0ABV1Y7H4_9ACTN</name>
<keyword evidence="3" id="KW-1185">Reference proteome</keyword>
<evidence type="ECO:0000313" key="2">
    <source>
        <dbReference type="EMBL" id="MER7379811.1"/>
    </source>
</evidence>
<protein>
    <submittedName>
        <fullName evidence="2">GNAT family N-acetyltransferase</fullName>
        <ecNumber evidence="2">2.3.1.-</ecNumber>
    </submittedName>
</protein>
<dbReference type="InterPro" id="IPR016181">
    <property type="entry name" value="Acyl_CoA_acyltransferase"/>
</dbReference>
<dbReference type="Gene3D" id="3.40.630.30">
    <property type="match status" value="1"/>
</dbReference>
<reference evidence="2 3" key="1">
    <citation type="submission" date="2024-06" db="EMBL/GenBank/DDBJ databases">
        <title>The Natural Products Discovery Center: Release of the First 8490 Sequenced Strains for Exploring Actinobacteria Biosynthetic Diversity.</title>
        <authorList>
            <person name="Kalkreuter E."/>
            <person name="Kautsar S.A."/>
            <person name="Yang D."/>
            <person name="Bader C.D."/>
            <person name="Teijaro C.N."/>
            <person name="Fluegel L."/>
            <person name="Davis C.M."/>
            <person name="Simpson J.R."/>
            <person name="Lauterbach L."/>
            <person name="Steele A.D."/>
            <person name="Gui C."/>
            <person name="Meng S."/>
            <person name="Li G."/>
            <person name="Viehrig K."/>
            <person name="Ye F."/>
            <person name="Su P."/>
            <person name="Kiefer A.F."/>
            <person name="Nichols A."/>
            <person name="Cepeda A.J."/>
            <person name="Yan W."/>
            <person name="Fan B."/>
            <person name="Jiang Y."/>
            <person name="Adhikari A."/>
            <person name="Zheng C.-J."/>
            <person name="Schuster L."/>
            <person name="Cowan T.M."/>
            <person name="Smanski M.J."/>
            <person name="Chevrette M.G."/>
            <person name="De Carvalho L.P.S."/>
            <person name="Shen B."/>
        </authorList>
    </citation>
    <scope>NUCLEOTIDE SEQUENCE [LARGE SCALE GENOMIC DNA]</scope>
    <source>
        <strain evidence="2 3">NPDC000155</strain>
    </source>
</reference>
<keyword evidence="2" id="KW-0808">Transferase</keyword>
<evidence type="ECO:0000313" key="3">
    <source>
        <dbReference type="Proteomes" id="UP001486207"/>
    </source>
</evidence>
<feature type="domain" description="N-acetyltransferase" evidence="1">
    <location>
        <begin position="14"/>
        <end position="100"/>
    </location>
</feature>
<accession>A0ABV1Y7H4</accession>
<dbReference type="EC" id="2.3.1.-" evidence="2"/>
<dbReference type="GO" id="GO:0016746">
    <property type="term" value="F:acyltransferase activity"/>
    <property type="evidence" value="ECO:0007669"/>
    <property type="project" value="UniProtKB-KW"/>
</dbReference>
<dbReference type="Pfam" id="PF14542">
    <property type="entry name" value="Acetyltransf_CG"/>
    <property type="match status" value="1"/>
</dbReference>
<proteinExistence type="predicted"/>
<dbReference type="RefSeq" id="WP_190076046.1">
    <property type="nucleotide sequence ID" value="NZ_BNBM01000032.1"/>
</dbReference>
<gene>
    <name evidence="2" type="ORF">ABT384_45280</name>
</gene>
<organism evidence="2 3">
    <name type="scientific">Streptomyces lanatus</name>
    <dbReference type="NCBI Taxonomy" id="66900"/>
    <lineage>
        <taxon>Bacteria</taxon>
        <taxon>Bacillati</taxon>
        <taxon>Actinomycetota</taxon>
        <taxon>Actinomycetes</taxon>
        <taxon>Kitasatosporales</taxon>
        <taxon>Streptomycetaceae</taxon>
        <taxon>Streptomyces</taxon>
    </lineage>
</organism>
<keyword evidence="2" id="KW-0012">Acyltransferase</keyword>
<sequence length="110" mass="12150">MDRDKYTDLDIHVAKDTKAETYDAWLGPERIGTLVYQLTAGRVAMISIAVEPEYQHHGVSAELIASALDDVADSGAKVTIICPVVRSFIDEHPEYAGVVDPNRPGIRTRR</sequence>
<comment type="caution">
    <text evidence="2">The sequence shown here is derived from an EMBL/GenBank/DDBJ whole genome shotgun (WGS) entry which is preliminary data.</text>
</comment>